<sequence>MSAITYSTIRTITAEQLSALFQASTITRPYEDLARLEGMLHHANLLITAWDEEKLVGVARSLTDFHYACYLSDLAVHLDYQHQGIGKALIKETQSRIGEQVALILLSAPEAMDYYPKVGFERIENGFIVKRKG</sequence>
<dbReference type="InterPro" id="IPR016181">
    <property type="entry name" value="Acyl_CoA_acyltransferase"/>
</dbReference>
<keyword evidence="3" id="KW-1185">Reference proteome</keyword>
<proteinExistence type="predicted"/>
<dbReference type="PROSITE" id="PS51186">
    <property type="entry name" value="GNAT"/>
    <property type="match status" value="1"/>
</dbReference>
<dbReference type="CDD" id="cd04301">
    <property type="entry name" value="NAT_SF"/>
    <property type="match status" value="1"/>
</dbReference>
<dbReference type="PANTHER" id="PTHR43233:SF1">
    <property type="entry name" value="FAMILY N-ACETYLTRANSFERASE, PUTATIVE (AFU_ORTHOLOGUE AFUA_6G03350)-RELATED"/>
    <property type="match status" value="1"/>
</dbReference>
<protein>
    <submittedName>
        <fullName evidence="2">GNAT family N-acetyltransferase</fullName>
    </submittedName>
</protein>
<reference evidence="3" key="1">
    <citation type="submission" date="2019-07" db="EMBL/GenBank/DDBJ databases">
        <title>Bacillus alkalisoli sp. nov. isolated from saline soil.</title>
        <authorList>
            <person name="Sun J.-Q."/>
            <person name="Xu L."/>
        </authorList>
    </citation>
    <scope>NUCLEOTIDE SEQUENCE [LARGE SCALE GENOMIC DNA]</scope>
    <source>
        <strain evidence="3">M4U3P1</strain>
    </source>
</reference>
<dbReference type="InterPro" id="IPR053144">
    <property type="entry name" value="Acetyltransferase_Butenolide"/>
</dbReference>
<dbReference type="InterPro" id="IPR000182">
    <property type="entry name" value="GNAT_dom"/>
</dbReference>
<dbReference type="SUPFAM" id="SSF55729">
    <property type="entry name" value="Acyl-CoA N-acyltransferases (Nat)"/>
    <property type="match status" value="1"/>
</dbReference>
<dbReference type="RefSeq" id="WP_176008030.1">
    <property type="nucleotide sequence ID" value="NZ_CP041372.2"/>
</dbReference>
<keyword evidence="2" id="KW-0808">Transferase</keyword>
<dbReference type="KEGG" id="psua:FLK61_24740"/>
<feature type="domain" description="N-acetyltransferase" evidence="1">
    <location>
        <begin position="7"/>
        <end position="133"/>
    </location>
</feature>
<dbReference type="Pfam" id="PF13673">
    <property type="entry name" value="Acetyltransf_10"/>
    <property type="match status" value="1"/>
</dbReference>
<accession>A0A859FCP4</accession>
<gene>
    <name evidence="2" type="ORF">FLK61_24740</name>
</gene>
<dbReference type="EMBL" id="CP041372">
    <property type="protein sequence ID" value="QKS69986.1"/>
    <property type="molecule type" value="Genomic_DNA"/>
</dbReference>
<dbReference type="Proteomes" id="UP000318138">
    <property type="component" value="Chromosome"/>
</dbReference>
<dbReference type="Gene3D" id="3.40.630.30">
    <property type="match status" value="1"/>
</dbReference>
<dbReference type="PANTHER" id="PTHR43233">
    <property type="entry name" value="FAMILY N-ACETYLTRANSFERASE, PUTATIVE (AFU_ORTHOLOGUE AFUA_6G03350)-RELATED"/>
    <property type="match status" value="1"/>
</dbReference>
<evidence type="ECO:0000313" key="2">
    <source>
        <dbReference type="EMBL" id="QKS69986.1"/>
    </source>
</evidence>
<name>A0A859FCP4_9BACI</name>
<evidence type="ECO:0000313" key="3">
    <source>
        <dbReference type="Proteomes" id="UP000318138"/>
    </source>
</evidence>
<dbReference type="GO" id="GO:0016747">
    <property type="term" value="F:acyltransferase activity, transferring groups other than amino-acyl groups"/>
    <property type="evidence" value="ECO:0007669"/>
    <property type="project" value="InterPro"/>
</dbReference>
<organism evidence="2 3">
    <name type="scientific">Paenalkalicoccus suaedae</name>
    <dbReference type="NCBI Taxonomy" id="2592382"/>
    <lineage>
        <taxon>Bacteria</taxon>
        <taxon>Bacillati</taxon>
        <taxon>Bacillota</taxon>
        <taxon>Bacilli</taxon>
        <taxon>Bacillales</taxon>
        <taxon>Bacillaceae</taxon>
        <taxon>Paenalkalicoccus</taxon>
    </lineage>
</organism>
<dbReference type="AlphaFoldDB" id="A0A859FCP4"/>
<evidence type="ECO:0000259" key="1">
    <source>
        <dbReference type="PROSITE" id="PS51186"/>
    </source>
</evidence>